<comment type="subcellular location">
    <subcellularLocation>
        <location evidence="1">Membrane</location>
        <topology evidence="1">Multi-pass membrane protein</topology>
    </subcellularLocation>
</comment>
<evidence type="ECO:0008006" key="8">
    <source>
        <dbReference type="Google" id="ProtNLM"/>
    </source>
</evidence>
<keyword evidence="3 6" id="KW-0812">Transmembrane</keyword>
<gene>
    <name evidence="7" type="ORF">S01H4_47565</name>
</gene>
<evidence type="ECO:0000256" key="6">
    <source>
        <dbReference type="SAM" id="Phobius"/>
    </source>
</evidence>
<dbReference type="GO" id="GO:0035435">
    <property type="term" value="P:phosphate ion transmembrane transport"/>
    <property type="evidence" value="ECO:0007669"/>
    <property type="project" value="TreeGrafter"/>
</dbReference>
<evidence type="ECO:0000256" key="4">
    <source>
        <dbReference type="ARBA" id="ARBA00022989"/>
    </source>
</evidence>
<feature type="transmembrane region" description="Helical" evidence="6">
    <location>
        <begin position="45"/>
        <end position="63"/>
    </location>
</feature>
<dbReference type="AlphaFoldDB" id="X1BWX0"/>
<keyword evidence="2" id="KW-0813">Transport</keyword>
<evidence type="ECO:0000256" key="3">
    <source>
        <dbReference type="ARBA" id="ARBA00022692"/>
    </source>
</evidence>
<name>X1BWX0_9ZZZZ</name>
<sequence length="208" mass="22437">LENSSADMKLQLNDILERVGRMREEVKEKADSEKDVVTYQKVERIFIYLQILSAGFVAFAHGANDVANAIGPLAAVINIARTGTVVMESAVPTWVLALGGAGIIIGLATWGWRVIETVGKRITDLTPSRGFSAEFSAAVTIVLASKLGLPISTTHTLVGAVLGVGLARGLEALNLRTVRDIVISWVVTIPVGAGLTILFFYIFRWIFE</sequence>
<dbReference type="InterPro" id="IPR001204">
    <property type="entry name" value="Phos_transporter"/>
</dbReference>
<comment type="caution">
    <text evidence="7">The sequence shown here is derived from an EMBL/GenBank/DDBJ whole genome shotgun (WGS) entry which is preliminary data.</text>
</comment>
<proteinExistence type="predicted"/>
<organism evidence="7">
    <name type="scientific">marine sediment metagenome</name>
    <dbReference type="NCBI Taxonomy" id="412755"/>
    <lineage>
        <taxon>unclassified sequences</taxon>
        <taxon>metagenomes</taxon>
        <taxon>ecological metagenomes</taxon>
    </lineage>
</organism>
<protein>
    <recommendedName>
        <fullName evidence="8">Phosphate permease</fullName>
    </recommendedName>
</protein>
<dbReference type="GO" id="GO:0016020">
    <property type="term" value="C:membrane"/>
    <property type="evidence" value="ECO:0007669"/>
    <property type="project" value="UniProtKB-SubCell"/>
</dbReference>
<dbReference type="Pfam" id="PF01384">
    <property type="entry name" value="PHO4"/>
    <property type="match status" value="1"/>
</dbReference>
<evidence type="ECO:0000256" key="1">
    <source>
        <dbReference type="ARBA" id="ARBA00004141"/>
    </source>
</evidence>
<dbReference type="EMBL" id="BART01026722">
    <property type="protein sequence ID" value="GAH00296.1"/>
    <property type="molecule type" value="Genomic_DNA"/>
</dbReference>
<evidence type="ECO:0000313" key="7">
    <source>
        <dbReference type="EMBL" id="GAH00296.1"/>
    </source>
</evidence>
<dbReference type="PANTHER" id="PTHR11101">
    <property type="entry name" value="PHOSPHATE TRANSPORTER"/>
    <property type="match status" value="1"/>
</dbReference>
<feature type="transmembrane region" description="Helical" evidence="6">
    <location>
        <begin position="135"/>
        <end position="162"/>
    </location>
</feature>
<keyword evidence="4 6" id="KW-1133">Transmembrane helix</keyword>
<feature type="non-terminal residue" evidence="7">
    <location>
        <position position="1"/>
    </location>
</feature>
<feature type="transmembrane region" description="Helical" evidence="6">
    <location>
        <begin position="182"/>
        <end position="203"/>
    </location>
</feature>
<evidence type="ECO:0000256" key="5">
    <source>
        <dbReference type="ARBA" id="ARBA00023136"/>
    </source>
</evidence>
<reference evidence="7" key="1">
    <citation type="journal article" date="2014" name="Front. Microbiol.">
        <title>High frequency of phylogenetically diverse reductive dehalogenase-homologous genes in deep subseafloor sedimentary metagenomes.</title>
        <authorList>
            <person name="Kawai M."/>
            <person name="Futagami T."/>
            <person name="Toyoda A."/>
            <person name="Takaki Y."/>
            <person name="Nishi S."/>
            <person name="Hori S."/>
            <person name="Arai W."/>
            <person name="Tsubouchi T."/>
            <person name="Morono Y."/>
            <person name="Uchiyama I."/>
            <person name="Ito T."/>
            <person name="Fujiyama A."/>
            <person name="Inagaki F."/>
            <person name="Takami H."/>
        </authorList>
    </citation>
    <scope>NUCLEOTIDE SEQUENCE</scope>
    <source>
        <strain evidence="7">Expedition CK06-06</strain>
    </source>
</reference>
<feature type="transmembrane region" description="Helical" evidence="6">
    <location>
        <begin position="94"/>
        <end position="115"/>
    </location>
</feature>
<evidence type="ECO:0000256" key="2">
    <source>
        <dbReference type="ARBA" id="ARBA00022448"/>
    </source>
</evidence>
<keyword evidence="5 6" id="KW-0472">Membrane</keyword>
<accession>X1BWX0</accession>
<dbReference type="GO" id="GO:0005315">
    <property type="term" value="F:phosphate transmembrane transporter activity"/>
    <property type="evidence" value="ECO:0007669"/>
    <property type="project" value="InterPro"/>
</dbReference>
<dbReference type="PANTHER" id="PTHR11101:SF80">
    <property type="entry name" value="PHOSPHATE TRANSPORTER"/>
    <property type="match status" value="1"/>
</dbReference>